<keyword evidence="3" id="KW-1003">Cell membrane</keyword>
<keyword evidence="12 19" id="KW-0472">Membrane</keyword>
<dbReference type="GO" id="GO:0008654">
    <property type="term" value="P:phospholipid biosynthetic process"/>
    <property type="evidence" value="ECO:0007669"/>
    <property type="project" value="UniProtKB-KW"/>
</dbReference>
<dbReference type="GO" id="GO:0046872">
    <property type="term" value="F:metal ion binding"/>
    <property type="evidence" value="ECO:0007669"/>
    <property type="project" value="UniProtKB-KW"/>
</dbReference>
<evidence type="ECO:0000256" key="6">
    <source>
        <dbReference type="ARBA" id="ARBA00022692"/>
    </source>
</evidence>
<comment type="similarity">
    <text evidence="2">Belongs to the bacterial diacylglycerol kinase family.</text>
</comment>
<dbReference type="GO" id="GO:0005886">
    <property type="term" value="C:plasma membrane"/>
    <property type="evidence" value="ECO:0007669"/>
    <property type="project" value="UniProtKB-SubCell"/>
</dbReference>
<evidence type="ECO:0000256" key="15">
    <source>
        <dbReference type="PIRSR" id="PIRSR600829-1"/>
    </source>
</evidence>
<keyword evidence="9 17" id="KW-0067">ATP-binding</keyword>
<dbReference type="AlphaFoldDB" id="A0A9D1IRK7"/>
<feature type="binding site" evidence="17">
    <location>
        <position position="12"/>
    </location>
    <ligand>
        <name>ATP</name>
        <dbReference type="ChEBI" id="CHEBI:30616"/>
    </ligand>
</feature>
<organism evidence="20 21">
    <name type="scientific">Candidatus Egerieicola faecale</name>
    <dbReference type="NCBI Taxonomy" id="2840774"/>
    <lineage>
        <taxon>Bacteria</taxon>
        <taxon>Bacillati</taxon>
        <taxon>Bacillota</taxon>
        <taxon>Clostridia</taxon>
        <taxon>Eubacteriales</taxon>
        <taxon>Oscillospiraceae</taxon>
        <taxon>Oscillospiraceae incertae sedis</taxon>
        <taxon>Candidatus Egerieicola</taxon>
    </lineage>
</organism>
<keyword evidence="18" id="KW-0460">Magnesium</keyword>
<evidence type="ECO:0000256" key="4">
    <source>
        <dbReference type="ARBA" id="ARBA00022516"/>
    </source>
</evidence>
<gene>
    <name evidence="20" type="ORF">IAD19_05640</name>
</gene>
<feature type="transmembrane region" description="Helical" evidence="19">
    <location>
        <begin position="58"/>
        <end position="78"/>
    </location>
</feature>
<reference evidence="20" key="1">
    <citation type="submission" date="2020-10" db="EMBL/GenBank/DDBJ databases">
        <authorList>
            <person name="Gilroy R."/>
        </authorList>
    </citation>
    <scope>NUCLEOTIDE SEQUENCE</scope>
    <source>
        <strain evidence="20">4509</strain>
    </source>
</reference>
<dbReference type="PROSITE" id="PS01069">
    <property type="entry name" value="DAGK_PROKAR"/>
    <property type="match status" value="1"/>
</dbReference>
<feature type="binding site" evidence="17">
    <location>
        <position position="79"/>
    </location>
    <ligand>
        <name>ATP</name>
        <dbReference type="ChEBI" id="CHEBI:30616"/>
    </ligand>
</feature>
<keyword evidence="14" id="KW-1208">Phospholipid metabolism</keyword>
<sequence length="176" mass="19136">MRSNKPKKALRRRGKSFLFAARGIAFAVKTQPNFCFHLLAILLVTEFGLLYHLEKGQWGLLVVFFCLIPALELINTALEGVVDLASPDYHPLAKAAKDCAAGAVLVAALGAVAAAVFLFGDPARLSIALGIFVTTPWMWCLLAAELIAAVVILLLPGKQSEHATPFFRKKHDKKEP</sequence>
<dbReference type="InterPro" id="IPR036945">
    <property type="entry name" value="DAGK_sf"/>
</dbReference>
<dbReference type="InterPro" id="IPR000829">
    <property type="entry name" value="DAGK"/>
</dbReference>
<evidence type="ECO:0000256" key="3">
    <source>
        <dbReference type="ARBA" id="ARBA00022475"/>
    </source>
</evidence>
<evidence type="ECO:0000313" key="21">
    <source>
        <dbReference type="Proteomes" id="UP000824082"/>
    </source>
</evidence>
<dbReference type="Gene3D" id="1.10.287.3610">
    <property type="match status" value="1"/>
</dbReference>
<evidence type="ECO:0000256" key="14">
    <source>
        <dbReference type="ARBA" id="ARBA00023264"/>
    </source>
</evidence>
<dbReference type="Pfam" id="PF01219">
    <property type="entry name" value="DAGK_prokar"/>
    <property type="match status" value="1"/>
</dbReference>
<feature type="transmembrane region" description="Helical" evidence="19">
    <location>
        <begin position="99"/>
        <end position="119"/>
    </location>
</feature>
<evidence type="ECO:0000256" key="19">
    <source>
        <dbReference type="SAM" id="Phobius"/>
    </source>
</evidence>
<evidence type="ECO:0000256" key="5">
    <source>
        <dbReference type="ARBA" id="ARBA00022679"/>
    </source>
</evidence>
<accession>A0A9D1IRK7</accession>
<keyword evidence="6 19" id="KW-0812">Transmembrane</keyword>
<evidence type="ECO:0000256" key="17">
    <source>
        <dbReference type="PIRSR" id="PIRSR600829-3"/>
    </source>
</evidence>
<evidence type="ECO:0000256" key="2">
    <source>
        <dbReference type="ARBA" id="ARBA00005967"/>
    </source>
</evidence>
<evidence type="ECO:0000256" key="16">
    <source>
        <dbReference type="PIRSR" id="PIRSR600829-2"/>
    </source>
</evidence>
<evidence type="ECO:0000256" key="7">
    <source>
        <dbReference type="ARBA" id="ARBA00022741"/>
    </source>
</evidence>
<dbReference type="CDD" id="cd14265">
    <property type="entry name" value="UDPK_IM_like"/>
    <property type="match status" value="1"/>
</dbReference>
<protein>
    <submittedName>
        <fullName evidence="20">Diacylglycerol kinase family protein</fullName>
    </submittedName>
</protein>
<dbReference type="EMBL" id="DVMX01000112">
    <property type="protein sequence ID" value="HIU42018.1"/>
    <property type="molecule type" value="Genomic_DNA"/>
</dbReference>
<evidence type="ECO:0000256" key="12">
    <source>
        <dbReference type="ARBA" id="ARBA00023136"/>
    </source>
</evidence>
<keyword evidence="4" id="KW-0444">Lipid biosynthesis</keyword>
<feature type="active site" description="Proton acceptor" evidence="15">
    <location>
        <position position="72"/>
    </location>
</feature>
<comment type="cofactor">
    <cofactor evidence="18">
        <name>Mg(2+)</name>
        <dbReference type="ChEBI" id="CHEBI:18420"/>
    </cofactor>
    <text evidence="18">Mn(2+), Zn(2+), Cd(2+) and Co(2+) support activity to lesser extents.</text>
</comment>
<evidence type="ECO:0000256" key="11">
    <source>
        <dbReference type="ARBA" id="ARBA00023098"/>
    </source>
</evidence>
<keyword evidence="10 19" id="KW-1133">Transmembrane helix</keyword>
<keyword evidence="7 17" id="KW-0547">Nucleotide-binding</keyword>
<evidence type="ECO:0000256" key="1">
    <source>
        <dbReference type="ARBA" id="ARBA00004651"/>
    </source>
</evidence>
<keyword evidence="5" id="KW-0808">Transferase</keyword>
<dbReference type="InterPro" id="IPR033717">
    <property type="entry name" value="UDPK"/>
</dbReference>
<comment type="caution">
    <text evidence="20">The sequence shown here is derived from an EMBL/GenBank/DDBJ whole genome shotgun (WGS) entry which is preliminary data.</text>
</comment>
<evidence type="ECO:0000313" key="20">
    <source>
        <dbReference type="EMBL" id="HIU42018.1"/>
    </source>
</evidence>
<dbReference type="PANTHER" id="PTHR34299:SF1">
    <property type="entry name" value="DIACYLGLYCEROL KINASE"/>
    <property type="match status" value="1"/>
</dbReference>
<keyword evidence="11" id="KW-0443">Lipid metabolism</keyword>
<keyword evidence="13" id="KW-0594">Phospholipid biosynthesis</keyword>
<feature type="binding site" evidence="16">
    <location>
        <position position="72"/>
    </location>
    <ligand>
        <name>substrate</name>
    </ligand>
</feature>
<dbReference type="GO" id="GO:0016301">
    <property type="term" value="F:kinase activity"/>
    <property type="evidence" value="ECO:0007669"/>
    <property type="project" value="UniProtKB-KW"/>
</dbReference>
<evidence type="ECO:0000256" key="10">
    <source>
        <dbReference type="ARBA" id="ARBA00022989"/>
    </source>
</evidence>
<dbReference type="PANTHER" id="PTHR34299">
    <property type="entry name" value="DIACYLGLYCEROL KINASE"/>
    <property type="match status" value="1"/>
</dbReference>
<keyword evidence="18" id="KW-0479">Metal-binding</keyword>
<evidence type="ECO:0000256" key="8">
    <source>
        <dbReference type="ARBA" id="ARBA00022777"/>
    </source>
</evidence>
<comment type="subcellular location">
    <subcellularLocation>
        <location evidence="1">Cell membrane</location>
        <topology evidence="1">Multi-pass membrane protein</topology>
    </subcellularLocation>
</comment>
<feature type="transmembrane region" description="Helical" evidence="19">
    <location>
        <begin position="125"/>
        <end position="155"/>
    </location>
</feature>
<evidence type="ECO:0000256" key="18">
    <source>
        <dbReference type="PIRSR" id="PIRSR600829-4"/>
    </source>
</evidence>
<evidence type="ECO:0000256" key="13">
    <source>
        <dbReference type="ARBA" id="ARBA00023209"/>
    </source>
</evidence>
<feature type="binding site" evidence="18">
    <location>
        <position position="79"/>
    </location>
    <ligand>
        <name>a divalent metal cation</name>
        <dbReference type="ChEBI" id="CHEBI:60240"/>
    </ligand>
</feature>
<name>A0A9D1IRK7_9FIRM</name>
<dbReference type="GO" id="GO:0005524">
    <property type="term" value="F:ATP binding"/>
    <property type="evidence" value="ECO:0007669"/>
    <property type="project" value="UniProtKB-KW"/>
</dbReference>
<reference evidence="20" key="2">
    <citation type="journal article" date="2021" name="PeerJ">
        <title>Extensive microbial diversity within the chicken gut microbiome revealed by metagenomics and culture.</title>
        <authorList>
            <person name="Gilroy R."/>
            <person name="Ravi A."/>
            <person name="Getino M."/>
            <person name="Pursley I."/>
            <person name="Horton D.L."/>
            <person name="Alikhan N.F."/>
            <person name="Baker D."/>
            <person name="Gharbi K."/>
            <person name="Hall N."/>
            <person name="Watson M."/>
            <person name="Adriaenssens E.M."/>
            <person name="Foster-Nyarko E."/>
            <person name="Jarju S."/>
            <person name="Secka A."/>
            <person name="Antonio M."/>
            <person name="Oren A."/>
            <person name="Chaudhuri R.R."/>
            <person name="La Ragione R."/>
            <person name="Hildebrand F."/>
            <person name="Pallen M.J."/>
        </authorList>
    </citation>
    <scope>NUCLEOTIDE SEQUENCE</scope>
    <source>
        <strain evidence="20">4509</strain>
    </source>
</reference>
<feature type="binding site" evidence="16">
    <location>
        <position position="12"/>
    </location>
    <ligand>
        <name>substrate</name>
    </ligand>
</feature>
<dbReference type="Proteomes" id="UP000824082">
    <property type="component" value="Unassembled WGS sequence"/>
</dbReference>
<evidence type="ECO:0000256" key="9">
    <source>
        <dbReference type="ARBA" id="ARBA00022840"/>
    </source>
</evidence>
<proteinExistence type="inferred from homology"/>
<keyword evidence="8 20" id="KW-0418">Kinase</keyword>
<feature type="binding site" evidence="17">
    <location>
        <begin position="97"/>
        <end position="98"/>
    </location>
    <ligand>
        <name>ATP</name>
        <dbReference type="ChEBI" id="CHEBI:30616"/>
    </ligand>
</feature>